<dbReference type="InterPro" id="IPR005493">
    <property type="entry name" value="RraA/RraA-like"/>
</dbReference>
<dbReference type="PANTHER" id="PTHR33254">
    <property type="entry name" value="4-HYDROXY-4-METHYL-2-OXOGLUTARATE ALDOLASE 3-RELATED"/>
    <property type="match status" value="1"/>
</dbReference>
<comment type="caution">
    <text evidence="2">The sequence shown here is derived from an EMBL/GenBank/DDBJ whole genome shotgun (WGS) entry which is preliminary data.</text>
</comment>
<dbReference type="SUPFAM" id="SSF89562">
    <property type="entry name" value="RraA-like"/>
    <property type="match status" value="1"/>
</dbReference>
<dbReference type="Pfam" id="PF03737">
    <property type="entry name" value="RraA-like"/>
    <property type="match status" value="1"/>
</dbReference>
<dbReference type="InterPro" id="IPR023213">
    <property type="entry name" value="CAT-like_dom_sf"/>
</dbReference>
<keyword evidence="1" id="KW-0460">Magnesium</keyword>
<reference evidence="2" key="1">
    <citation type="submission" date="2022-07" db="EMBL/GenBank/DDBJ databases">
        <title>Fungi with potential for degradation of polypropylene.</title>
        <authorList>
            <person name="Gostincar C."/>
        </authorList>
    </citation>
    <scope>NUCLEOTIDE SEQUENCE</scope>
    <source>
        <strain evidence="2">EXF-13308</strain>
    </source>
</reference>
<sequence length="706" mass="78852">MPKSQVFHLQPFEWEGDPEEERYKISTLDYLAACTYNTYALFFRLNDADKSRAIDVLKHGLERTIGQARHLCATIEKDPEGGHSFVKKKDSTVQFFIQWLDSPEDSYPSFDDMKKSNFSSVTLGDLALWSVPPMTYGEKPEAHPDNSPVASAFKANFVRGGLVFCMHHHHYADDLMGWVGYTRQLAENCCALVYGTAFPSWDPASLDLSRLIKKEPPEEAKIEGPPPPERHPDHTVAEFLLFHLPRSKAAELKKLAMPTDGSWVSTYDAFSAFIWRNLSRLRAPVFKPDMSSKLFWSQAVDMRRRLHSPKVPPRIQHNVMSAALSTTAPVEQPTVAQVISEWPLSQLALYVRKMTDSVTQENLDEALNMAATVRDKTALNIRIDSFPPMSILQTDHRDACMTGVDFGFATPAMYRNILDCVTEGVVIVYPPRNATANSDEGCEFSIAYEKALAHDLINDPEWNMYFEYRGVDAVDARHVAASQAKSNGMVEVRLAEGSAKIDDALVRLKYPYGGFLDGIRMFSPGSKARVSGPAITVQMVELSDNFSPSPEKHFADYNENGSIMYIQQPKGLPSACWGGLMSTRAKFLGAEATVVDGRIRDVGEHIEMGYPVFARDSSILGSNTFTRASRVNVPLQFKGDLWINPGDILIGDADGMVVLPPSLVEQVIGLCQERAEMDEKMFVELRKGEAMGPLIKSIRERQTEGE</sequence>
<proteinExistence type="predicted"/>
<organism evidence="2 3">
    <name type="scientific">Pleurostoma richardsiae</name>
    <dbReference type="NCBI Taxonomy" id="41990"/>
    <lineage>
        <taxon>Eukaryota</taxon>
        <taxon>Fungi</taxon>
        <taxon>Dikarya</taxon>
        <taxon>Ascomycota</taxon>
        <taxon>Pezizomycotina</taxon>
        <taxon>Sordariomycetes</taxon>
        <taxon>Sordariomycetidae</taxon>
        <taxon>Calosphaeriales</taxon>
        <taxon>Pleurostomataceae</taxon>
        <taxon>Pleurostoma</taxon>
    </lineage>
</organism>
<dbReference type="EMBL" id="JANBVO010000008">
    <property type="protein sequence ID" value="KAJ9150255.1"/>
    <property type="molecule type" value="Genomic_DNA"/>
</dbReference>
<dbReference type="CDD" id="cd16841">
    <property type="entry name" value="RraA_family"/>
    <property type="match status" value="1"/>
</dbReference>
<dbReference type="Gene3D" id="3.50.30.40">
    <property type="entry name" value="Ribonuclease E inhibitor RraA/RraA-like"/>
    <property type="match status" value="1"/>
</dbReference>
<evidence type="ECO:0000313" key="2">
    <source>
        <dbReference type="EMBL" id="KAJ9150255.1"/>
    </source>
</evidence>
<evidence type="ECO:0000313" key="3">
    <source>
        <dbReference type="Proteomes" id="UP001174694"/>
    </source>
</evidence>
<feature type="binding site" evidence="1">
    <location>
        <position position="601"/>
    </location>
    <ligand>
        <name>Mg(2+)</name>
        <dbReference type="ChEBI" id="CHEBI:18420"/>
    </ligand>
</feature>
<dbReference type="PANTHER" id="PTHR33254:SF4">
    <property type="entry name" value="4-HYDROXY-4-METHYL-2-OXOGLUTARATE ALDOLASE 3-RELATED"/>
    <property type="match status" value="1"/>
</dbReference>
<dbReference type="AlphaFoldDB" id="A0AA38RTH9"/>
<dbReference type="GO" id="GO:0046872">
    <property type="term" value="F:metal ion binding"/>
    <property type="evidence" value="ECO:0007669"/>
    <property type="project" value="UniProtKB-KW"/>
</dbReference>
<feature type="binding site" evidence="1">
    <location>
        <position position="600"/>
    </location>
    <ligand>
        <name>substrate</name>
    </ligand>
</feature>
<dbReference type="InterPro" id="IPR036704">
    <property type="entry name" value="RraA/RraA-like_sf"/>
</dbReference>
<comment type="cofactor">
    <cofactor evidence="1">
        <name>Mg(2+)</name>
        <dbReference type="ChEBI" id="CHEBI:18420"/>
    </cofactor>
</comment>
<dbReference type="Proteomes" id="UP001174694">
    <property type="component" value="Unassembled WGS sequence"/>
</dbReference>
<accession>A0AA38RTH9</accession>
<feature type="binding site" evidence="1">
    <location>
        <begin position="578"/>
        <end position="581"/>
    </location>
    <ligand>
        <name>substrate</name>
    </ligand>
</feature>
<dbReference type="Pfam" id="PF02458">
    <property type="entry name" value="Transferase"/>
    <property type="match status" value="1"/>
</dbReference>
<keyword evidence="1" id="KW-0479">Metal-binding</keyword>
<dbReference type="Gene3D" id="3.30.559.10">
    <property type="entry name" value="Chloramphenicol acetyltransferase-like domain"/>
    <property type="match status" value="2"/>
</dbReference>
<gene>
    <name evidence="2" type="ORF">NKR23_g3673</name>
</gene>
<dbReference type="GO" id="GO:0047443">
    <property type="term" value="F:4-hydroxy-4-methyl-2-oxoglutarate aldolase activity"/>
    <property type="evidence" value="ECO:0007669"/>
    <property type="project" value="TreeGrafter"/>
</dbReference>
<dbReference type="GO" id="GO:0008948">
    <property type="term" value="F:oxaloacetate decarboxylase activity"/>
    <property type="evidence" value="ECO:0007669"/>
    <property type="project" value="TreeGrafter"/>
</dbReference>
<name>A0AA38RTH9_9PEZI</name>
<keyword evidence="3" id="KW-1185">Reference proteome</keyword>
<protein>
    <submittedName>
        <fullName evidence="2">Trichothecene 3-o-acetyltransferase</fullName>
    </submittedName>
</protein>
<evidence type="ECO:0000256" key="1">
    <source>
        <dbReference type="PIRSR" id="PIRSR605493-1"/>
    </source>
</evidence>